<protein>
    <submittedName>
        <fullName evidence="1">Uncharacterized protein</fullName>
    </submittedName>
</protein>
<accession>A0A7C3PEJ2</accession>
<dbReference type="InterPro" id="IPR011011">
    <property type="entry name" value="Znf_FYVE_PHD"/>
</dbReference>
<dbReference type="EMBL" id="DSRU01000164">
    <property type="protein sequence ID" value="HFM98293.1"/>
    <property type="molecule type" value="Genomic_DNA"/>
</dbReference>
<name>A0A7C3PEJ2_9CYAN</name>
<dbReference type="AlphaFoldDB" id="A0A7C3PEJ2"/>
<gene>
    <name evidence="1" type="ORF">ENR64_11155</name>
</gene>
<sequence>MASDQPPALTPQELAKWQFHLRQANDNNIWCHCRQCEYEWVASDFVACDRCGSRNVQHIPCWQFPDD</sequence>
<organism evidence="1">
    <name type="scientific">Oscillatoriales cyanobacterium SpSt-418</name>
    <dbReference type="NCBI Taxonomy" id="2282169"/>
    <lineage>
        <taxon>Bacteria</taxon>
        <taxon>Bacillati</taxon>
        <taxon>Cyanobacteriota</taxon>
        <taxon>Cyanophyceae</taxon>
        <taxon>Oscillatoriophycideae</taxon>
        <taxon>Oscillatoriales</taxon>
    </lineage>
</organism>
<evidence type="ECO:0000313" key="1">
    <source>
        <dbReference type="EMBL" id="HFM98293.1"/>
    </source>
</evidence>
<proteinExistence type="predicted"/>
<comment type="caution">
    <text evidence="1">The sequence shown here is derived from an EMBL/GenBank/DDBJ whole genome shotgun (WGS) entry which is preliminary data.</text>
</comment>
<dbReference type="SUPFAM" id="SSF57903">
    <property type="entry name" value="FYVE/PHD zinc finger"/>
    <property type="match status" value="1"/>
</dbReference>
<reference evidence="1" key="1">
    <citation type="journal article" date="2020" name="mSystems">
        <title>Genome- and Community-Level Interaction Insights into Carbon Utilization and Element Cycling Functions of Hydrothermarchaeota in Hydrothermal Sediment.</title>
        <authorList>
            <person name="Zhou Z."/>
            <person name="Liu Y."/>
            <person name="Xu W."/>
            <person name="Pan J."/>
            <person name="Luo Z.H."/>
            <person name="Li M."/>
        </authorList>
    </citation>
    <scope>NUCLEOTIDE SEQUENCE [LARGE SCALE GENOMIC DNA]</scope>
    <source>
        <strain evidence="1">SpSt-418</strain>
    </source>
</reference>